<organism evidence="2 3">
    <name type="scientific">Beijerinckia indica subsp. indica (strain ATCC 9039 / DSM 1715 / NCIMB 8712)</name>
    <dbReference type="NCBI Taxonomy" id="395963"/>
    <lineage>
        <taxon>Bacteria</taxon>
        <taxon>Pseudomonadati</taxon>
        <taxon>Pseudomonadota</taxon>
        <taxon>Alphaproteobacteria</taxon>
        <taxon>Hyphomicrobiales</taxon>
        <taxon>Beijerinckiaceae</taxon>
        <taxon>Beijerinckia</taxon>
    </lineage>
</organism>
<dbReference type="STRING" id="395963.Bind_1143"/>
<reference evidence="3" key="1">
    <citation type="submission" date="2008-03" db="EMBL/GenBank/DDBJ databases">
        <title>Complete sequence of chromosome of Beijerinckia indica subsp. indica ATCC 9039.</title>
        <authorList>
            <consortium name="US DOE Joint Genome Institute"/>
            <person name="Copeland A."/>
            <person name="Lucas S."/>
            <person name="Lapidus A."/>
            <person name="Glavina del Rio T."/>
            <person name="Dalin E."/>
            <person name="Tice H."/>
            <person name="Bruce D."/>
            <person name="Goodwin L."/>
            <person name="Pitluck S."/>
            <person name="LaButti K."/>
            <person name="Schmutz J."/>
            <person name="Larimer F."/>
            <person name="Land M."/>
            <person name="Hauser L."/>
            <person name="Kyrpides N."/>
            <person name="Mikhailova N."/>
            <person name="Dunfield P.F."/>
            <person name="Dedysh S.N."/>
            <person name="Liesack W."/>
            <person name="Saw J.H."/>
            <person name="Alam M."/>
            <person name="Chen Y."/>
            <person name="Murrell J.C."/>
            <person name="Richardson P."/>
        </authorList>
    </citation>
    <scope>NUCLEOTIDE SEQUENCE [LARGE SCALE GENOMIC DNA]</scope>
    <source>
        <strain evidence="3">ATCC 9039 / DSM 1715 / NCIMB 8712</strain>
    </source>
</reference>
<protein>
    <submittedName>
        <fullName evidence="2">Uncharacterized protein</fullName>
    </submittedName>
</protein>
<keyword evidence="1" id="KW-0732">Signal</keyword>
<feature type="chain" id="PRO_5002776711" evidence="1">
    <location>
        <begin position="33"/>
        <end position="116"/>
    </location>
</feature>
<dbReference type="RefSeq" id="WP_012384142.1">
    <property type="nucleotide sequence ID" value="NC_010581.1"/>
</dbReference>
<keyword evidence="3" id="KW-1185">Reference proteome</keyword>
<feature type="signal peptide" evidence="1">
    <location>
        <begin position="1"/>
        <end position="32"/>
    </location>
</feature>
<dbReference type="OrthoDB" id="9934520at2"/>
<dbReference type="Proteomes" id="UP000001695">
    <property type="component" value="Chromosome"/>
</dbReference>
<evidence type="ECO:0000313" key="2">
    <source>
        <dbReference type="EMBL" id="ACB94785.1"/>
    </source>
</evidence>
<gene>
    <name evidence="2" type="ordered locus">Bind_1143</name>
</gene>
<dbReference type="EMBL" id="CP001016">
    <property type="protein sequence ID" value="ACB94785.1"/>
    <property type="molecule type" value="Genomic_DNA"/>
</dbReference>
<dbReference type="HOGENOM" id="CLU_2092006_0_0_5"/>
<evidence type="ECO:0000313" key="3">
    <source>
        <dbReference type="Proteomes" id="UP000001695"/>
    </source>
</evidence>
<proteinExistence type="predicted"/>
<accession>B2IJ22</accession>
<dbReference type="KEGG" id="bid:Bind_1143"/>
<name>B2IJ22_BEII9</name>
<dbReference type="AlphaFoldDB" id="B2IJ22"/>
<evidence type="ECO:0000256" key="1">
    <source>
        <dbReference type="SAM" id="SignalP"/>
    </source>
</evidence>
<reference evidence="2 3" key="2">
    <citation type="journal article" date="2010" name="J. Bacteriol.">
        <title>Complete genome sequence of Beijerinckia indica subsp. indica.</title>
        <authorList>
            <person name="Tamas I."/>
            <person name="Dedysh S.N."/>
            <person name="Liesack W."/>
            <person name="Stott M.B."/>
            <person name="Alam M."/>
            <person name="Murrell J.C."/>
            <person name="Dunfield P.F."/>
        </authorList>
    </citation>
    <scope>NUCLEOTIDE SEQUENCE [LARGE SCALE GENOMIC DNA]</scope>
    <source>
        <strain evidence="3">ATCC 9039 / DSM 1715 / NCIMB 8712</strain>
    </source>
</reference>
<sequence>MTLRKIRPFFLSLSLIGTSLLSSSLFSPQASAAGSSAKAPLYTSSDPYAMTGIAPDFHDDLTPLMPGYWLDGAALPITLPPEPPACALTSAHPRHAAAKGQLVYADVPLSCAPLYP</sequence>